<keyword evidence="4" id="KW-1185">Reference proteome</keyword>
<dbReference type="InterPro" id="IPR014347">
    <property type="entry name" value="Tautomerase/MIF_sf"/>
</dbReference>
<protein>
    <submittedName>
        <fullName evidence="3">4-oxalocrotonate tautomerase</fullName>
    </submittedName>
</protein>
<organism evidence="3 4">
    <name type="scientific">Desulfofundulus australicus DSM 11792</name>
    <dbReference type="NCBI Taxonomy" id="1121425"/>
    <lineage>
        <taxon>Bacteria</taxon>
        <taxon>Bacillati</taxon>
        <taxon>Bacillota</taxon>
        <taxon>Clostridia</taxon>
        <taxon>Eubacteriales</taxon>
        <taxon>Peptococcaceae</taxon>
        <taxon>Desulfofundulus</taxon>
    </lineage>
</organism>
<dbReference type="OrthoDB" id="9804803at2"/>
<evidence type="ECO:0000259" key="2">
    <source>
        <dbReference type="Pfam" id="PF01361"/>
    </source>
</evidence>
<feature type="domain" description="4-oxalocrotonate tautomerase-like" evidence="2">
    <location>
        <begin position="2"/>
        <end position="60"/>
    </location>
</feature>
<reference evidence="4" key="1">
    <citation type="submission" date="2016-11" db="EMBL/GenBank/DDBJ databases">
        <authorList>
            <person name="Varghese N."/>
            <person name="Submissions S."/>
        </authorList>
    </citation>
    <scope>NUCLEOTIDE SEQUENCE [LARGE SCALE GENOMIC DNA]</scope>
    <source>
        <strain evidence="4">DSM 11792</strain>
    </source>
</reference>
<dbReference type="Gene3D" id="3.30.429.10">
    <property type="entry name" value="Macrophage Migration Inhibitory Factor"/>
    <property type="match status" value="1"/>
</dbReference>
<keyword evidence="1" id="KW-0413">Isomerase</keyword>
<evidence type="ECO:0000313" key="3">
    <source>
        <dbReference type="EMBL" id="SHF14064.1"/>
    </source>
</evidence>
<accession>A0A1M4Z7R8</accession>
<sequence length="62" mass="6882">MPVIMVHGPKMNKEQKAELVKSFTEAASKIMNIPTQAFTILIQETERENVGVGGVLLVDRDK</sequence>
<dbReference type="AlphaFoldDB" id="A0A1M4Z7R8"/>
<proteinExistence type="predicted"/>
<gene>
    <name evidence="3" type="ORF">SAMN02745218_01529</name>
</gene>
<name>A0A1M4Z7R8_9FIRM</name>
<dbReference type="NCBIfam" id="NF041920">
    <property type="entry name" value="DmpI"/>
    <property type="match status" value="1"/>
</dbReference>
<dbReference type="RefSeq" id="WP_027357139.1">
    <property type="nucleotide sequence ID" value="NZ_FQUW01000016.1"/>
</dbReference>
<evidence type="ECO:0000313" key="4">
    <source>
        <dbReference type="Proteomes" id="UP000184196"/>
    </source>
</evidence>
<dbReference type="SUPFAM" id="SSF55331">
    <property type="entry name" value="Tautomerase/MIF"/>
    <property type="match status" value="1"/>
</dbReference>
<dbReference type="GO" id="GO:0016853">
    <property type="term" value="F:isomerase activity"/>
    <property type="evidence" value="ECO:0007669"/>
    <property type="project" value="UniProtKB-KW"/>
</dbReference>
<dbReference type="InterPro" id="IPR004370">
    <property type="entry name" value="4-OT-like_dom"/>
</dbReference>
<evidence type="ECO:0000256" key="1">
    <source>
        <dbReference type="ARBA" id="ARBA00023235"/>
    </source>
</evidence>
<dbReference type="Proteomes" id="UP000184196">
    <property type="component" value="Unassembled WGS sequence"/>
</dbReference>
<dbReference type="Pfam" id="PF01361">
    <property type="entry name" value="Tautomerase"/>
    <property type="match status" value="1"/>
</dbReference>
<dbReference type="EMBL" id="FQUW01000016">
    <property type="protein sequence ID" value="SHF14064.1"/>
    <property type="molecule type" value="Genomic_DNA"/>
</dbReference>